<feature type="transmembrane region" description="Helical" evidence="1">
    <location>
        <begin position="144"/>
        <end position="168"/>
    </location>
</feature>
<keyword evidence="1" id="KW-0812">Transmembrane</keyword>
<dbReference type="OrthoDB" id="5085699at2759"/>
<dbReference type="Proteomes" id="UP000736672">
    <property type="component" value="Unassembled WGS sequence"/>
</dbReference>
<dbReference type="AlphaFoldDB" id="A0A9P9G0F7"/>
<organism evidence="2 3">
    <name type="scientific">Fusarium solani</name>
    <name type="common">Filamentous fungus</name>
    <dbReference type="NCBI Taxonomy" id="169388"/>
    <lineage>
        <taxon>Eukaryota</taxon>
        <taxon>Fungi</taxon>
        <taxon>Dikarya</taxon>
        <taxon>Ascomycota</taxon>
        <taxon>Pezizomycotina</taxon>
        <taxon>Sordariomycetes</taxon>
        <taxon>Hypocreomycetidae</taxon>
        <taxon>Hypocreales</taxon>
        <taxon>Nectriaceae</taxon>
        <taxon>Fusarium</taxon>
        <taxon>Fusarium solani species complex</taxon>
    </lineage>
</organism>
<accession>A0A9P9G0F7</accession>
<keyword evidence="3" id="KW-1185">Reference proteome</keyword>
<proteinExistence type="predicted"/>
<dbReference type="EMBL" id="JAGTJS010000045">
    <property type="protein sequence ID" value="KAH7228389.1"/>
    <property type="molecule type" value="Genomic_DNA"/>
</dbReference>
<protein>
    <submittedName>
        <fullName evidence="2">Uncharacterized protein</fullName>
    </submittedName>
</protein>
<evidence type="ECO:0000256" key="1">
    <source>
        <dbReference type="SAM" id="Phobius"/>
    </source>
</evidence>
<comment type="caution">
    <text evidence="2">The sequence shown here is derived from an EMBL/GenBank/DDBJ whole genome shotgun (WGS) entry which is preliminary data.</text>
</comment>
<reference evidence="2" key="1">
    <citation type="journal article" date="2021" name="Nat. Commun.">
        <title>Genetic determinants of endophytism in the Arabidopsis root mycobiome.</title>
        <authorList>
            <person name="Mesny F."/>
            <person name="Miyauchi S."/>
            <person name="Thiergart T."/>
            <person name="Pickel B."/>
            <person name="Atanasova L."/>
            <person name="Karlsson M."/>
            <person name="Huettel B."/>
            <person name="Barry K.W."/>
            <person name="Haridas S."/>
            <person name="Chen C."/>
            <person name="Bauer D."/>
            <person name="Andreopoulos W."/>
            <person name="Pangilinan J."/>
            <person name="LaButti K."/>
            <person name="Riley R."/>
            <person name="Lipzen A."/>
            <person name="Clum A."/>
            <person name="Drula E."/>
            <person name="Henrissat B."/>
            <person name="Kohler A."/>
            <person name="Grigoriev I.V."/>
            <person name="Martin F.M."/>
            <person name="Hacquard S."/>
        </authorList>
    </citation>
    <scope>NUCLEOTIDE SEQUENCE</scope>
    <source>
        <strain evidence="2">FSSC 5 MPI-SDFR-AT-0091</strain>
    </source>
</reference>
<keyword evidence="1" id="KW-1133">Transmembrane helix</keyword>
<evidence type="ECO:0000313" key="3">
    <source>
        <dbReference type="Proteomes" id="UP000736672"/>
    </source>
</evidence>
<keyword evidence="1" id="KW-0472">Membrane</keyword>
<feature type="transmembrane region" description="Helical" evidence="1">
    <location>
        <begin position="71"/>
        <end position="91"/>
    </location>
</feature>
<feature type="transmembrane region" description="Helical" evidence="1">
    <location>
        <begin position="112"/>
        <end position="132"/>
    </location>
</feature>
<name>A0A9P9G0F7_FUSSL</name>
<feature type="transmembrane region" description="Helical" evidence="1">
    <location>
        <begin position="26"/>
        <end position="51"/>
    </location>
</feature>
<evidence type="ECO:0000313" key="2">
    <source>
        <dbReference type="EMBL" id="KAH7228389.1"/>
    </source>
</evidence>
<gene>
    <name evidence="2" type="ORF">B0J15DRAFT_506594</name>
</gene>
<sequence>MPEHADDGSLTVRGGIPFPVAPRKKAAILITLILLSILQIAFGAISLPFIYRHSDYGRHGAWTRPWNEDGVPGMAVFLGVMSLVIFGGNGLSELHPRHLCYSRGGTMLGASVMLWFNGLSFTDAIGFAWHFLSFGREDRDAYWLGVWTVCIITVTVFNVAAAFTYCMLAGKAMKREMAEANVGEIRETDRLLGSGTQNESPEILLHA</sequence>